<feature type="domain" description="K Homology" evidence="8">
    <location>
        <begin position="635"/>
        <end position="704"/>
    </location>
</feature>
<reference evidence="10" key="1">
    <citation type="journal article" date="2015" name="Proc. Natl. Acad. Sci. U.S.A.">
        <title>Genome sequence of the Asian Tiger mosquito, Aedes albopictus, reveals insights into its biology, genetics, and evolution.</title>
        <authorList>
            <person name="Chen X.G."/>
            <person name="Jiang X."/>
            <person name="Gu J."/>
            <person name="Xu M."/>
            <person name="Wu Y."/>
            <person name="Deng Y."/>
            <person name="Zhang C."/>
            <person name="Bonizzoni M."/>
            <person name="Dermauw W."/>
            <person name="Vontas J."/>
            <person name="Armbruster P."/>
            <person name="Huang X."/>
            <person name="Yang Y."/>
            <person name="Zhang H."/>
            <person name="He W."/>
            <person name="Peng H."/>
            <person name="Liu Y."/>
            <person name="Wu K."/>
            <person name="Chen J."/>
            <person name="Lirakis M."/>
            <person name="Topalis P."/>
            <person name="Van Leeuwen T."/>
            <person name="Hall A.B."/>
            <person name="Jiang X."/>
            <person name="Thorpe C."/>
            <person name="Mueller R.L."/>
            <person name="Sun C."/>
            <person name="Waterhouse R.M."/>
            <person name="Yan G."/>
            <person name="Tu Z.J."/>
            <person name="Fang X."/>
            <person name="James A.A."/>
        </authorList>
    </citation>
    <scope>NUCLEOTIDE SEQUENCE [LARGE SCALE GENOMIC DNA]</scope>
    <source>
        <strain evidence="10">Foshan</strain>
    </source>
</reference>
<dbReference type="CDD" id="cd22417">
    <property type="entry name" value="KH-I_Vigilin_rpt14"/>
    <property type="match status" value="1"/>
</dbReference>
<feature type="domain" description="K Homology" evidence="8">
    <location>
        <begin position="208"/>
        <end position="276"/>
    </location>
</feature>
<feature type="domain" description="K Homology" evidence="8">
    <location>
        <begin position="563"/>
        <end position="631"/>
    </location>
</feature>
<feature type="coiled-coil region" evidence="6">
    <location>
        <begin position="612"/>
        <end position="639"/>
    </location>
</feature>
<dbReference type="CDD" id="cd22406">
    <property type="entry name" value="KH-I_Vigilin_rpt2"/>
    <property type="match status" value="1"/>
</dbReference>
<evidence type="ECO:0000259" key="8">
    <source>
        <dbReference type="SMART" id="SM00322"/>
    </source>
</evidence>
<dbReference type="Pfam" id="PF24668">
    <property type="entry name" value="KH_Vigilin"/>
    <property type="match status" value="1"/>
</dbReference>
<keyword evidence="3" id="KW-0677">Repeat</keyword>
<evidence type="ECO:0000256" key="4">
    <source>
        <dbReference type="ARBA" id="ARBA00022884"/>
    </source>
</evidence>
<dbReference type="Gene3D" id="3.30.1370.10">
    <property type="entry name" value="K Homology domain, type 1"/>
    <property type="match status" value="14"/>
</dbReference>
<keyword evidence="4 5" id="KW-0694">RNA-binding</keyword>
<dbReference type="InterPro" id="IPR004087">
    <property type="entry name" value="KH_dom"/>
</dbReference>
<dbReference type="GeneID" id="109418094"/>
<name>A0ABM1XS85_AEDAL</name>
<dbReference type="RefSeq" id="XP_029726740.1">
    <property type="nucleotide sequence ID" value="XM_029870880.2"/>
</dbReference>
<feature type="domain" description="K Homology" evidence="8">
    <location>
        <begin position="489"/>
        <end position="558"/>
    </location>
</feature>
<feature type="domain" description="K Homology" evidence="8">
    <location>
        <begin position="1095"/>
        <end position="1165"/>
    </location>
</feature>
<sequence>MEDSTVVDQQPTNSAYENNVASTPAPTPCYDDLFPALPESAPPRFNNPTLSAATQNMRVGSSVVTQVFIVPSGERKYDSDKFGEGESLRTCQNIMKETNAHIEISSGKDQSLTFLVTGKPNEVIEARRKILVHFQTQASKSISIPREHHRWILGKKGDRLRELEKITATKIVVPRINDESDIITISGTKEGIEKAEHEIRTTSDEQSRKAFERVNIPKIYHPFIMGPHNENVSKMMEETGAKINIPPPSVQKDEIIITGEKEGVLQAKARIEAISKEMEKKCTSVGVEVPRAQHKYIVGPKGSTIQEILAMTGVSVEMPASDSPNDTITLRGPQDKLGNALSVVYQKANSVRTTTLECPQWIHKYIIGREGGHIKEFTAQYPNVHVEFNEDKIKIEGLPEQVDASSEALEKMVKDYTGRLTFTEMVVDPIYCKHIIGKNGANINRMKEEYEVLINIDEKDLKPIRIEGPADGVEKAKQELLEKIAKLENEKEESIVIDHRLFKTIIGAKGETIREIRDKHNQVQIIFPGATDKSDIVKIRGPREDVDKCHKYLTKYVKELQKNSFVMEVPIFKQFHKYIIGKGGANIKKIRDETQTKIDLPAEGDKNEVIVITGKKENVKEARDRIQKIQEELANIITEEIQIPPKYYNSLIGSGGKLISSIMEECGGVSIKFPSPESKSDKVAIRGPKEDVERAKLQLVELTNEKELSSYTAEVRAKPQHHKFLIGKNGASIKKIRDQTGARIIFPGPNDEDKEAIIIIGKKEGVDEAKAQLESIIKNIDNIVEDEISVEPRHHKHFVARRGDVLHRISEEYGGVMISFPRSGVDSDRVTLKGAKECIDAAKARILEIVEDLEQMVTIECIIPARHHRIVMGKGGSKVQGITSEFDVNIKFPERDAPEAYVEGQQNGDVNGAEPVKTTDIIKISGRNEKCEKAKEALLALVPVTEEINVAFDLHRSLIGQKGRDVKELMNTYDVHIELSPQDQKLDIIKVTGARANIEDAKVAIAKRIEELEADRKDRELRSFEVKVEIDPEYHPKIIGRRGAVVNKIRASHGVQISFPKQDDPQNNIITIQGYETNAHAAKDEILGIVNELNSMYREEVSIDERVHRRFIGFKGRRVREIKEMFKVEISFPRPEDKDQSLIVIAGNNQDDVEACRDHLLNLEEEFLQDVVTAAPPQQTTFTQFLEDSMSNNRETNKRGGFVVQGAPWERKTPNTQSQEDFPDFGLGSAPAEPAPQAPIASAWNARH</sequence>
<evidence type="ECO:0000256" key="7">
    <source>
        <dbReference type="SAM" id="MobiDB-lite"/>
    </source>
</evidence>
<protein>
    <recommendedName>
        <fullName evidence="8">K Homology domain-containing protein</fullName>
    </recommendedName>
</protein>
<dbReference type="CDD" id="cd22418">
    <property type="entry name" value="KH-I_Vigilin_rpt15"/>
    <property type="match status" value="1"/>
</dbReference>
<dbReference type="SMART" id="SM00322">
    <property type="entry name" value="KH"/>
    <property type="match status" value="15"/>
</dbReference>
<dbReference type="CDD" id="cd22407">
    <property type="entry name" value="KH-I_Vigilin_rpt3"/>
    <property type="match status" value="1"/>
</dbReference>
<feature type="domain" description="K Homology" evidence="8">
    <location>
        <begin position="281"/>
        <end position="349"/>
    </location>
</feature>
<dbReference type="SUPFAM" id="SSF54791">
    <property type="entry name" value="Eukaryotic type KH-domain (KH-domain type I)"/>
    <property type="match status" value="13"/>
</dbReference>
<dbReference type="InterPro" id="IPR057778">
    <property type="entry name" value="KH_Vigilin_N"/>
</dbReference>
<accession>A0ABM1XS85</accession>
<dbReference type="CDD" id="cd22411">
    <property type="entry name" value="KH-I_Vigilin_rpt8"/>
    <property type="match status" value="1"/>
</dbReference>
<feature type="domain" description="K Homology" evidence="8">
    <location>
        <begin position="709"/>
        <end position="778"/>
    </location>
</feature>
<feature type="domain" description="K Homology" evidence="8">
    <location>
        <begin position="855"/>
        <end position="943"/>
    </location>
</feature>
<dbReference type="PANTHER" id="PTHR10627">
    <property type="entry name" value="SCP160"/>
    <property type="match status" value="1"/>
</dbReference>
<comment type="subcellular location">
    <subcellularLocation>
        <location evidence="1">Cytoplasm</location>
    </subcellularLocation>
</comment>
<dbReference type="CDD" id="cd22405">
    <property type="entry name" value="KH-I_Vigilin_rpt1"/>
    <property type="match status" value="1"/>
</dbReference>
<organism evidence="9 10">
    <name type="scientific">Aedes albopictus</name>
    <name type="common">Asian tiger mosquito</name>
    <name type="synonym">Stegomyia albopicta</name>
    <dbReference type="NCBI Taxonomy" id="7160"/>
    <lineage>
        <taxon>Eukaryota</taxon>
        <taxon>Metazoa</taxon>
        <taxon>Ecdysozoa</taxon>
        <taxon>Arthropoda</taxon>
        <taxon>Hexapoda</taxon>
        <taxon>Insecta</taxon>
        <taxon>Pterygota</taxon>
        <taxon>Neoptera</taxon>
        <taxon>Endopterygota</taxon>
        <taxon>Diptera</taxon>
        <taxon>Nematocera</taxon>
        <taxon>Culicoidea</taxon>
        <taxon>Culicidae</taxon>
        <taxon>Culicinae</taxon>
        <taxon>Aedini</taxon>
        <taxon>Aedes</taxon>
        <taxon>Stegomyia</taxon>
    </lineage>
</organism>
<feature type="domain" description="K Homology" evidence="8">
    <location>
        <begin position="1022"/>
        <end position="1091"/>
    </location>
</feature>
<evidence type="ECO:0000256" key="5">
    <source>
        <dbReference type="PROSITE-ProRule" id="PRU00117"/>
    </source>
</evidence>
<evidence type="ECO:0000256" key="6">
    <source>
        <dbReference type="SAM" id="Coils"/>
    </source>
</evidence>
<feature type="region of interest" description="Disordered" evidence="7">
    <location>
        <begin position="1192"/>
        <end position="1248"/>
    </location>
</feature>
<dbReference type="CDD" id="cd22413">
    <property type="entry name" value="KH-I_Vigilin_rpt10"/>
    <property type="match status" value="1"/>
</dbReference>
<evidence type="ECO:0000256" key="2">
    <source>
        <dbReference type="ARBA" id="ARBA00022490"/>
    </source>
</evidence>
<dbReference type="InterPro" id="IPR004088">
    <property type="entry name" value="KH_dom_type_1"/>
</dbReference>
<dbReference type="PANTHER" id="PTHR10627:SF31">
    <property type="entry name" value="DODECA-SATELLITE-BINDING PROTEIN 1, ISOFORM A"/>
    <property type="match status" value="1"/>
</dbReference>
<dbReference type="EnsemblMetazoa" id="AALFPA23_002358.R2154">
    <property type="protein sequence ID" value="AALFPA23_002358.P2154"/>
    <property type="gene ID" value="AALFPA23_002358"/>
</dbReference>
<dbReference type="CDD" id="cd22409">
    <property type="entry name" value="KH-I_Vigilin_rpt5"/>
    <property type="match status" value="1"/>
</dbReference>
<dbReference type="CDD" id="cd22416">
    <property type="entry name" value="KH-I_Vigilin_rpt13"/>
    <property type="match status" value="1"/>
</dbReference>
<dbReference type="PROSITE" id="PS50084">
    <property type="entry name" value="KH_TYPE_1"/>
    <property type="match status" value="13"/>
</dbReference>
<dbReference type="CDD" id="cd22410">
    <property type="entry name" value="KH-I_Vigilin_rpt7"/>
    <property type="match status" value="1"/>
</dbReference>
<evidence type="ECO:0000256" key="1">
    <source>
        <dbReference type="ARBA" id="ARBA00004496"/>
    </source>
</evidence>
<dbReference type="CDD" id="cd22414">
    <property type="entry name" value="KH-I_Vigilin_rpt11"/>
    <property type="match status" value="1"/>
</dbReference>
<feature type="coiled-coil region" evidence="6">
    <location>
        <begin position="470"/>
        <end position="497"/>
    </location>
</feature>
<feature type="domain" description="K Homology" evidence="8">
    <location>
        <begin position="782"/>
        <end position="851"/>
    </location>
</feature>
<dbReference type="CDD" id="cd22412">
    <property type="entry name" value="KH-I_Vigilin_rpt9"/>
    <property type="match status" value="1"/>
</dbReference>
<evidence type="ECO:0000256" key="3">
    <source>
        <dbReference type="ARBA" id="ARBA00022737"/>
    </source>
</evidence>
<evidence type="ECO:0000313" key="9">
    <source>
        <dbReference type="EnsemblMetazoa" id="AALFPA23_002358.P2154"/>
    </source>
</evidence>
<feature type="domain" description="K Homology" evidence="8">
    <location>
        <begin position="944"/>
        <end position="1010"/>
    </location>
</feature>
<evidence type="ECO:0000313" key="10">
    <source>
        <dbReference type="Proteomes" id="UP000069940"/>
    </source>
</evidence>
<feature type="domain" description="K Homology" evidence="8">
    <location>
        <begin position="136"/>
        <end position="204"/>
    </location>
</feature>
<dbReference type="Proteomes" id="UP000069940">
    <property type="component" value="Unassembled WGS sequence"/>
</dbReference>
<feature type="compositionally biased region" description="Low complexity" evidence="7">
    <location>
        <begin position="1238"/>
        <end position="1248"/>
    </location>
</feature>
<feature type="domain" description="K Homology" evidence="8">
    <location>
        <begin position="350"/>
        <end position="414"/>
    </location>
</feature>
<keyword evidence="10" id="KW-1185">Reference proteome</keyword>
<reference evidence="9" key="2">
    <citation type="submission" date="2025-05" db="UniProtKB">
        <authorList>
            <consortium name="EnsemblMetazoa"/>
        </authorList>
    </citation>
    <scope>IDENTIFICATION</scope>
    <source>
        <strain evidence="9">Foshan</strain>
    </source>
</reference>
<keyword evidence="2" id="KW-0963">Cytoplasm</keyword>
<keyword evidence="6" id="KW-0175">Coiled coil</keyword>
<dbReference type="InterPro" id="IPR036612">
    <property type="entry name" value="KH_dom_type_1_sf"/>
</dbReference>
<feature type="domain" description="K Homology" evidence="8">
    <location>
        <begin position="419"/>
        <end position="485"/>
    </location>
</feature>
<feature type="region of interest" description="Disordered" evidence="7">
    <location>
        <begin position="1"/>
        <end position="24"/>
    </location>
</feature>
<feature type="domain" description="K Homology" evidence="8">
    <location>
        <begin position="62"/>
        <end position="135"/>
    </location>
</feature>
<dbReference type="CDD" id="cd02394">
    <property type="entry name" value="KH-I_Vigilin_rpt6"/>
    <property type="match status" value="1"/>
</dbReference>
<proteinExistence type="predicted"/>
<dbReference type="Pfam" id="PF00013">
    <property type="entry name" value="KH_1"/>
    <property type="match status" value="14"/>
</dbReference>
<dbReference type="CDD" id="cd22408">
    <property type="entry name" value="KH-I_Vigilin_rpt4"/>
    <property type="match status" value="1"/>
</dbReference>